<dbReference type="SUPFAM" id="SSF53850">
    <property type="entry name" value="Periplasmic binding protein-like II"/>
    <property type="match status" value="1"/>
</dbReference>
<accession>A0A7J5U0A0</accession>
<organism evidence="6 7">
    <name type="scientific">Rudanella paleaurantiibacter</name>
    <dbReference type="NCBI Taxonomy" id="2614655"/>
    <lineage>
        <taxon>Bacteria</taxon>
        <taxon>Pseudomonadati</taxon>
        <taxon>Bacteroidota</taxon>
        <taxon>Cytophagia</taxon>
        <taxon>Cytophagales</taxon>
        <taxon>Cytophagaceae</taxon>
        <taxon>Rudanella</taxon>
    </lineage>
</organism>
<comment type="caution">
    <text evidence="6">The sequence shown here is derived from an EMBL/GenBank/DDBJ whole genome shotgun (WGS) entry which is preliminary data.</text>
</comment>
<reference evidence="6 7" key="1">
    <citation type="submission" date="2019-10" db="EMBL/GenBank/DDBJ databases">
        <title>Rudanella paleaurantiibacter sp. nov., isolated from sludge.</title>
        <authorList>
            <person name="Xu S.Q."/>
        </authorList>
    </citation>
    <scope>NUCLEOTIDE SEQUENCE [LARGE SCALE GENOMIC DNA]</scope>
    <source>
        <strain evidence="6 7">HX-22-17</strain>
    </source>
</reference>
<evidence type="ECO:0000259" key="5">
    <source>
        <dbReference type="PROSITE" id="PS50931"/>
    </source>
</evidence>
<dbReference type="PROSITE" id="PS50931">
    <property type="entry name" value="HTH_LYSR"/>
    <property type="match status" value="1"/>
</dbReference>
<sequence>MSLDTVTLQCFLAVAETGSFTKAADRVNRTQSAVSQQLAKLELILGKTLINRGKILSLTNEGEIFLGYARQIFALHREALDRFKQPELEGEVRFGLPEDLATVLLSDVLVNFSRIHPRVFLKVECDLTLNLFDRFRRGEFDLILVKMSRPEEFPEGVDMWSESLEWVGKDEHFKNSDAQSPLPLVLSPQPCVYRARAIEALETAGIPWRLVYSSPSYTGTVAAVKAGLGLTVLPKAIVPAPLEVLRSNLLPPLPQTHVSLLRQGHASKAVESLEEFVLKKVRH</sequence>
<evidence type="ECO:0000256" key="2">
    <source>
        <dbReference type="ARBA" id="ARBA00023015"/>
    </source>
</evidence>
<dbReference type="EMBL" id="WELI01000003">
    <property type="protein sequence ID" value="KAB7731178.1"/>
    <property type="molecule type" value="Genomic_DNA"/>
</dbReference>
<keyword evidence="3" id="KW-0238">DNA-binding</keyword>
<dbReference type="InterPro" id="IPR000847">
    <property type="entry name" value="LysR_HTH_N"/>
</dbReference>
<keyword evidence="4" id="KW-0804">Transcription</keyword>
<evidence type="ECO:0000256" key="3">
    <source>
        <dbReference type="ARBA" id="ARBA00023125"/>
    </source>
</evidence>
<evidence type="ECO:0000313" key="6">
    <source>
        <dbReference type="EMBL" id="KAB7731178.1"/>
    </source>
</evidence>
<evidence type="ECO:0000313" key="7">
    <source>
        <dbReference type="Proteomes" id="UP000488299"/>
    </source>
</evidence>
<dbReference type="Proteomes" id="UP000488299">
    <property type="component" value="Unassembled WGS sequence"/>
</dbReference>
<dbReference type="PANTHER" id="PTHR30579">
    <property type="entry name" value="TRANSCRIPTIONAL REGULATOR"/>
    <property type="match status" value="1"/>
</dbReference>
<dbReference type="InterPro" id="IPR036388">
    <property type="entry name" value="WH-like_DNA-bd_sf"/>
</dbReference>
<dbReference type="PRINTS" id="PR00039">
    <property type="entry name" value="HTHLYSR"/>
</dbReference>
<dbReference type="Pfam" id="PF00126">
    <property type="entry name" value="HTH_1"/>
    <property type="match status" value="1"/>
</dbReference>
<dbReference type="Gene3D" id="3.40.190.10">
    <property type="entry name" value="Periplasmic binding protein-like II"/>
    <property type="match status" value="2"/>
</dbReference>
<evidence type="ECO:0000256" key="4">
    <source>
        <dbReference type="ARBA" id="ARBA00023163"/>
    </source>
</evidence>
<protein>
    <submittedName>
        <fullName evidence="6">LysR family transcriptional regulator</fullName>
    </submittedName>
</protein>
<dbReference type="InterPro" id="IPR005119">
    <property type="entry name" value="LysR_subst-bd"/>
</dbReference>
<dbReference type="SUPFAM" id="SSF46785">
    <property type="entry name" value="Winged helix' DNA-binding domain"/>
    <property type="match status" value="1"/>
</dbReference>
<dbReference type="GO" id="GO:0003677">
    <property type="term" value="F:DNA binding"/>
    <property type="evidence" value="ECO:0007669"/>
    <property type="project" value="UniProtKB-KW"/>
</dbReference>
<dbReference type="RefSeq" id="WP_152124161.1">
    <property type="nucleotide sequence ID" value="NZ_WELI01000003.1"/>
</dbReference>
<evidence type="ECO:0000256" key="1">
    <source>
        <dbReference type="ARBA" id="ARBA00009437"/>
    </source>
</evidence>
<keyword evidence="2" id="KW-0805">Transcription regulation</keyword>
<dbReference type="InterPro" id="IPR050176">
    <property type="entry name" value="LTTR"/>
</dbReference>
<feature type="domain" description="HTH lysR-type" evidence="5">
    <location>
        <begin position="1"/>
        <end position="59"/>
    </location>
</feature>
<proteinExistence type="inferred from homology"/>
<dbReference type="GO" id="GO:0003700">
    <property type="term" value="F:DNA-binding transcription factor activity"/>
    <property type="evidence" value="ECO:0007669"/>
    <property type="project" value="InterPro"/>
</dbReference>
<dbReference type="Gene3D" id="1.10.10.10">
    <property type="entry name" value="Winged helix-like DNA-binding domain superfamily/Winged helix DNA-binding domain"/>
    <property type="match status" value="1"/>
</dbReference>
<gene>
    <name evidence="6" type="ORF">F5984_10250</name>
</gene>
<dbReference type="AlphaFoldDB" id="A0A7J5U0A0"/>
<dbReference type="PANTHER" id="PTHR30579:SF7">
    <property type="entry name" value="HTH-TYPE TRANSCRIPTIONAL REGULATOR LRHA-RELATED"/>
    <property type="match status" value="1"/>
</dbReference>
<dbReference type="InterPro" id="IPR036390">
    <property type="entry name" value="WH_DNA-bd_sf"/>
</dbReference>
<comment type="similarity">
    <text evidence="1">Belongs to the LysR transcriptional regulatory family.</text>
</comment>
<keyword evidence="7" id="KW-1185">Reference proteome</keyword>
<name>A0A7J5U0A0_9BACT</name>
<dbReference type="Pfam" id="PF03466">
    <property type="entry name" value="LysR_substrate"/>
    <property type="match status" value="1"/>
</dbReference>